<dbReference type="Proteomes" id="UP001364156">
    <property type="component" value="Chromosome"/>
</dbReference>
<sequence length="217" mass="24388">MMCRLVLLFCLLFGALPSAAGETTPKLDIFPQVISKSCYGGRAESYDECGDQTRHLADAKVRAEETGKTVLVMLGAEWCIWCHVLKNYLKGESGFFEYTLEGKSGYNMNEFATQEDKAQAAALARFAAENFIIAAIEDQYATGADRVLVKTGAGGELINWIPFVYALDARGQMTGRLPTFQERPEMEHRREGVLWYRGYDRAVLLEELKHLRDQAQK</sequence>
<protein>
    <submittedName>
        <fullName evidence="2">Thioredoxin family protein</fullName>
    </submittedName>
</protein>
<dbReference type="Gene3D" id="3.40.30.10">
    <property type="entry name" value="Glutaredoxin"/>
    <property type="match status" value="1"/>
</dbReference>
<proteinExistence type="predicted"/>
<evidence type="ECO:0000256" key="1">
    <source>
        <dbReference type="SAM" id="SignalP"/>
    </source>
</evidence>
<accession>A0ABZ2HJI4</accession>
<dbReference type="InterPro" id="IPR036249">
    <property type="entry name" value="Thioredoxin-like_sf"/>
</dbReference>
<evidence type="ECO:0000313" key="3">
    <source>
        <dbReference type="Proteomes" id="UP001364156"/>
    </source>
</evidence>
<organism evidence="2 3">
    <name type="scientific">Roseovarius phycicola</name>
    <dbReference type="NCBI Taxonomy" id="3080976"/>
    <lineage>
        <taxon>Bacteria</taxon>
        <taxon>Pseudomonadati</taxon>
        <taxon>Pseudomonadota</taxon>
        <taxon>Alphaproteobacteria</taxon>
        <taxon>Rhodobacterales</taxon>
        <taxon>Roseobacteraceae</taxon>
        <taxon>Roseovarius</taxon>
    </lineage>
</organism>
<evidence type="ECO:0000313" key="2">
    <source>
        <dbReference type="EMBL" id="WWR47413.1"/>
    </source>
</evidence>
<feature type="chain" id="PRO_5047078533" evidence="1">
    <location>
        <begin position="21"/>
        <end position="217"/>
    </location>
</feature>
<reference evidence="2 3" key="1">
    <citation type="submission" date="2023-10" db="EMBL/GenBank/DDBJ databases">
        <title>Roseovarius strain S88 nov., isolated from a marine algae.</title>
        <authorList>
            <person name="Lee M.W."/>
            <person name="Lee J.K."/>
            <person name="Kim J.M."/>
            <person name="Choi D.G."/>
            <person name="Baek J.H."/>
            <person name="Bayburt H."/>
            <person name="Jung J.J."/>
            <person name="Han D.M."/>
            <person name="Jeon C.O."/>
        </authorList>
    </citation>
    <scope>NUCLEOTIDE SEQUENCE [LARGE SCALE GENOMIC DNA]</scope>
    <source>
        <strain evidence="2 3">S88</strain>
    </source>
</reference>
<dbReference type="SUPFAM" id="SSF52833">
    <property type="entry name" value="Thioredoxin-like"/>
    <property type="match status" value="1"/>
</dbReference>
<keyword evidence="3" id="KW-1185">Reference proteome</keyword>
<name>A0ABZ2HJI4_9RHOB</name>
<dbReference type="EMBL" id="CP146069">
    <property type="protein sequence ID" value="WWR47413.1"/>
    <property type="molecule type" value="Genomic_DNA"/>
</dbReference>
<feature type="signal peptide" evidence="1">
    <location>
        <begin position="1"/>
        <end position="20"/>
    </location>
</feature>
<keyword evidence="1" id="KW-0732">Signal</keyword>
<gene>
    <name evidence="2" type="ORF">RZ517_04325</name>
</gene>